<feature type="repeat" description="WD" evidence="3">
    <location>
        <begin position="182"/>
        <end position="225"/>
    </location>
</feature>
<feature type="repeat" description="WD" evidence="3">
    <location>
        <begin position="130"/>
        <end position="163"/>
    </location>
</feature>
<evidence type="ECO:0000256" key="2">
    <source>
        <dbReference type="ARBA" id="ARBA00022737"/>
    </source>
</evidence>
<gene>
    <name evidence="4" type="ORF">VNO78_24023</name>
</gene>
<evidence type="ECO:0000313" key="4">
    <source>
        <dbReference type="EMBL" id="KAK7389188.1"/>
    </source>
</evidence>
<dbReference type="InterPro" id="IPR019775">
    <property type="entry name" value="WD40_repeat_CS"/>
</dbReference>
<accession>A0AAN9XE46</accession>
<dbReference type="PROSITE" id="PS00678">
    <property type="entry name" value="WD_REPEATS_1"/>
    <property type="match status" value="1"/>
</dbReference>
<dbReference type="PRINTS" id="PR00320">
    <property type="entry name" value="GPROTEINBRPT"/>
</dbReference>
<dbReference type="Pfam" id="PF00400">
    <property type="entry name" value="WD40"/>
    <property type="match status" value="3"/>
</dbReference>
<dbReference type="Gene3D" id="2.130.10.10">
    <property type="entry name" value="YVTN repeat-like/Quinoprotein amine dehydrogenase"/>
    <property type="match status" value="2"/>
</dbReference>
<dbReference type="GO" id="GO:0006261">
    <property type="term" value="P:DNA-templated DNA replication"/>
    <property type="evidence" value="ECO:0007669"/>
    <property type="project" value="TreeGrafter"/>
</dbReference>
<dbReference type="InterPro" id="IPR020472">
    <property type="entry name" value="WD40_PAC1"/>
</dbReference>
<dbReference type="SUPFAM" id="SSF50978">
    <property type="entry name" value="WD40 repeat-like"/>
    <property type="match status" value="1"/>
</dbReference>
<keyword evidence="5" id="KW-1185">Reference proteome</keyword>
<keyword evidence="1 3" id="KW-0853">WD repeat</keyword>
<evidence type="ECO:0000256" key="3">
    <source>
        <dbReference type="PROSITE-ProRule" id="PRU00221"/>
    </source>
</evidence>
<dbReference type="InterPro" id="IPR001680">
    <property type="entry name" value="WD40_rpt"/>
</dbReference>
<dbReference type="InterPro" id="IPR045227">
    <property type="entry name" value="WDR18/Ipi3/RID3"/>
</dbReference>
<dbReference type="PANTHER" id="PTHR18763:SF4">
    <property type="entry name" value="PROTEIN ROOT INITIATION DEFECTIVE 3-LIKE"/>
    <property type="match status" value="1"/>
</dbReference>
<dbReference type="GO" id="GO:0120330">
    <property type="term" value="C:rixosome complex"/>
    <property type="evidence" value="ECO:0007669"/>
    <property type="project" value="TreeGrafter"/>
</dbReference>
<dbReference type="GO" id="GO:0006364">
    <property type="term" value="P:rRNA processing"/>
    <property type="evidence" value="ECO:0007669"/>
    <property type="project" value="TreeGrafter"/>
</dbReference>
<evidence type="ECO:0000313" key="5">
    <source>
        <dbReference type="Proteomes" id="UP001386955"/>
    </source>
</evidence>
<evidence type="ECO:0008006" key="6">
    <source>
        <dbReference type="Google" id="ProtNLM"/>
    </source>
</evidence>
<dbReference type="PROSITE" id="PS50294">
    <property type="entry name" value="WD_REPEATS_REGION"/>
    <property type="match status" value="2"/>
</dbReference>
<protein>
    <recommendedName>
        <fullName evidence="6">Protein ROOT INITIATION DEFECTIVE 3-like</fullName>
    </recommendedName>
</protein>
<name>A0AAN9XE46_PSOTE</name>
<dbReference type="Proteomes" id="UP001386955">
    <property type="component" value="Unassembled WGS sequence"/>
</dbReference>
<dbReference type="PANTHER" id="PTHR18763">
    <property type="entry name" value="WD-REPEAT PROTEIN 18"/>
    <property type="match status" value="1"/>
</dbReference>
<dbReference type="EMBL" id="JAYMYS010000006">
    <property type="protein sequence ID" value="KAK7389188.1"/>
    <property type="molecule type" value="Genomic_DNA"/>
</dbReference>
<sequence length="478" mass="52732">MMVGVGAGAGEIEALVACSDKSMKIGAPMWDLETGEKLLHIPTCASPPFGFLCLRNRFLVASQLNKHGSVGDGAISVWNFYKPQQPRLNYTAEAIGPLSCTNDGIYLGGGALSGNAYIWDVTNGKLLKSWKAHNKSLNCMLFSDDNSLLISSSDDGMIHVWSMISLLDVEETRGSPPSLHCLSGHTSSITGLLTTPNNYFSILISSSLDGTCKVWDFISGKLMQTQVYPLAITSIALHQRERLLFCGTEKGTIIVNKLDVVLEEGSSVVIGGQPLELKGHNGAITALTSSRTCLISASEDCSICVWDIFSWEIVRMFSLQKGRVTNIVVVSRSLFLPTPNHRKVSNEYYVSQLDKYPQLTNSFKGTTTLLSLCPHYKGIQTCVDLRSIDLLKQNISGSQKADVPVARAIHMKVEKSVESRVWATNMAKHVMVINKQLQSQLLDLMQCRLFLPNNTKSRKTRKKLKFFCQTQEEENKKS</sequence>
<reference evidence="4 5" key="1">
    <citation type="submission" date="2024-01" db="EMBL/GenBank/DDBJ databases">
        <title>The genomes of 5 underutilized Papilionoideae crops provide insights into root nodulation and disease resistanc.</title>
        <authorList>
            <person name="Jiang F."/>
        </authorList>
    </citation>
    <scope>NUCLEOTIDE SEQUENCE [LARGE SCALE GENOMIC DNA]</scope>
    <source>
        <strain evidence="4">DUOXIRENSHENG_FW03</strain>
        <tissue evidence="4">Leaves</tissue>
    </source>
</reference>
<dbReference type="PROSITE" id="PS50082">
    <property type="entry name" value="WD_REPEATS_2"/>
    <property type="match status" value="3"/>
</dbReference>
<dbReference type="GO" id="GO:0005656">
    <property type="term" value="C:nuclear pre-replicative complex"/>
    <property type="evidence" value="ECO:0007669"/>
    <property type="project" value="TreeGrafter"/>
</dbReference>
<dbReference type="SMART" id="SM00320">
    <property type="entry name" value="WD40"/>
    <property type="match status" value="4"/>
</dbReference>
<keyword evidence="2" id="KW-0677">Repeat</keyword>
<comment type="caution">
    <text evidence="4">The sequence shown here is derived from an EMBL/GenBank/DDBJ whole genome shotgun (WGS) entry which is preliminary data.</text>
</comment>
<feature type="repeat" description="WD" evidence="3">
    <location>
        <begin position="277"/>
        <end position="316"/>
    </location>
</feature>
<evidence type="ECO:0000256" key="1">
    <source>
        <dbReference type="ARBA" id="ARBA00022574"/>
    </source>
</evidence>
<proteinExistence type="predicted"/>
<organism evidence="4 5">
    <name type="scientific">Psophocarpus tetragonolobus</name>
    <name type="common">Winged bean</name>
    <name type="synonym">Dolichos tetragonolobus</name>
    <dbReference type="NCBI Taxonomy" id="3891"/>
    <lineage>
        <taxon>Eukaryota</taxon>
        <taxon>Viridiplantae</taxon>
        <taxon>Streptophyta</taxon>
        <taxon>Embryophyta</taxon>
        <taxon>Tracheophyta</taxon>
        <taxon>Spermatophyta</taxon>
        <taxon>Magnoliopsida</taxon>
        <taxon>eudicotyledons</taxon>
        <taxon>Gunneridae</taxon>
        <taxon>Pentapetalae</taxon>
        <taxon>rosids</taxon>
        <taxon>fabids</taxon>
        <taxon>Fabales</taxon>
        <taxon>Fabaceae</taxon>
        <taxon>Papilionoideae</taxon>
        <taxon>50 kb inversion clade</taxon>
        <taxon>NPAAA clade</taxon>
        <taxon>indigoferoid/millettioid clade</taxon>
        <taxon>Phaseoleae</taxon>
        <taxon>Psophocarpus</taxon>
    </lineage>
</organism>
<dbReference type="InterPro" id="IPR036322">
    <property type="entry name" value="WD40_repeat_dom_sf"/>
</dbReference>
<dbReference type="InterPro" id="IPR015943">
    <property type="entry name" value="WD40/YVTN_repeat-like_dom_sf"/>
</dbReference>
<dbReference type="AlphaFoldDB" id="A0AAN9XE46"/>